<organism evidence="2">
    <name type="scientific">Spongospora subterranea</name>
    <dbReference type="NCBI Taxonomy" id="70186"/>
    <lineage>
        <taxon>Eukaryota</taxon>
        <taxon>Sar</taxon>
        <taxon>Rhizaria</taxon>
        <taxon>Endomyxa</taxon>
        <taxon>Phytomyxea</taxon>
        <taxon>Plasmodiophorida</taxon>
        <taxon>Plasmodiophoridae</taxon>
        <taxon>Spongospora</taxon>
    </lineage>
</organism>
<dbReference type="AlphaFoldDB" id="A0A0H5QPX0"/>
<feature type="compositionally biased region" description="Polar residues" evidence="1">
    <location>
        <begin position="17"/>
        <end position="29"/>
    </location>
</feature>
<dbReference type="EMBL" id="HACM01003220">
    <property type="protein sequence ID" value="CRZ03662.1"/>
    <property type="molecule type" value="Transcribed_RNA"/>
</dbReference>
<evidence type="ECO:0000256" key="1">
    <source>
        <dbReference type="SAM" id="MobiDB-lite"/>
    </source>
</evidence>
<evidence type="ECO:0000313" key="2">
    <source>
        <dbReference type="EMBL" id="CRZ03662.1"/>
    </source>
</evidence>
<protein>
    <submittedName>
        <fullName evidence="2">Uncharacterized protein</fullName>
    </submittedName>
</protein>
<feature type="region of interest" description="Disordered" evidence="1">
    <location>
        <begin position="71"/>
        <end position="94"/>
    </location>
</feature>
<accession>A0A0H5QPX0</accession>
<feature type="region of interest" description="Disordered" evidence="1">
    <location>
        <begin position="1"/>
        <end position="39"/>
    </location>
</feature>
<reference evidence="2" key="1">
    <citation type="submission" date="2015-04" db="EMBL/GenBank/DDBJ databases">
        <title>The genome sequence of the plant pathogenic Rhizarian Plasmodiophora brassicae reveals insights in its biotrophic life cycle and the origin of chitin synthesis.</title>
        <authorList>
            <person name="Schwelm A."/>
            <person name="Fogelqvist J."/>
            <person name="Knaust A."/>
            <person name="Julke S."/>
            <person name="Lilja T."/>
            <person name="Dhandapani V."/>
            <person name="Bonilla-Rosso G."/>
            <person name="Karlsson M."/>
            <person name="Shevchenko A."/>
            <person name="Choi S.R."/>
            <person name="Kim H.G."/>
            <person name="Park J.Y."/>
            <person name="Lim Y.P."/>
            <person name="Ludwig-Muller J."/>
            <person name="Dixelius C."/>
        </authorList>
    </citation>
    <scope>NUCLEOTIDE SEQUENCE</scope>
    <source>
        <tissue evidence="2">Potato root galls</tissue>
    </source>
</reference>
<sequence>ASRIIEKLPPQPRENAKNSTMTVASSQDQPVKDHENISNPLVDVNFPSVILGDDRALSDLQHIQKLNNSTMPIKSNRLDKYTPDSDESDRDSKHFRQEWWWRSYWGL</sequence>
<feature type="non-terminal residue" evidence="2">
    <location>
        <position position="1"/>
    </location>
</feature>
<name>A0A0H5QPX0_9EUKA</name>
<proteinExistence type="predicted"/>